<feature type="transmembrane region" description="Helical" evidence="8">
    <location>
        <begin position="156"/>
        <end position="179"/>
    </location>
</feature>
<keyword evidence="4 8" id="KW-0812">Transmembrane</keyword>
<dbReference type="NCBIfam" id="TIGR01297">
    <property type="entry name" value="CDF"/>
    <property type="match status" value="1"/>
</dbReference>
<dbReference type="PANTHER" id="PTHR11562:SF17">
    <property type="entry name" value="RE54080P-RELATED"/>
    <property type="match status" value="1"/>
</dbReference>
<gene>
    <name evidence="11" type="ORF">GCM10009765_62920</name>
</gene>
<feature type="transmembrane region" description="Helical" evidence="8">
    <location>
        <begin position="22"/>
        <end position="49"/>
    </location>
</feature>
<comment type="caution">
    <text evidence="11">The sequence shown here is derived from an EMBL/GenBank/DDBJ whole genome shotgun (WGS) entry which is preliminary data.</text>
</comment>
<keyword evidence="7 8" id="KW-0472">Membrane</keyword>
<dbReference type="InterPro" id="IPR027469">
    <property type="entry name" value="Cation_efflux_TMD_sf"/>
</dbReference>
<comment type="similarity">
    <text evidence="2">Belongs to the cation diffusion facilitator (CDF) transporter (TC 2.A.4) family. SLC30A subfamily.</text>
</comment>
<dbReference type="InterPro" id="IPR036837">
    <property type="entry name" value="Cation_efflux_CTD_sf"/>
</dbReference>
<sequence length="306" mass="31669">MGVGHGHGHSGGTAAGAHRRRLAVVLGITTTILVVEIVGALISGSLALLADAGHMLTDATGVALTLLAIWIAQRPPSSRRTFGFQRAEVLAALANAVLLLGVGGFVVVEGIRRLIEPPEVATTPMIIFGVVGMAANAVSLLILARAQADSIGIRGAFLEVMSDALGSAAVVVAAVVIALTGWERADAIASLGIGLLIVPRTLKLLKEAVEVLLEATPEGVDLDDVRKHLCETPGVLDVHDLHAWTITSGAPVLSAHVVVANERLECGSGTILDALQRCVSGHFDVEHSTFQLELACHADHESGSHT</sequence>
<evidence type="ECO:0000256" key="1">
    <source>
        <dbReference type="ARBA" id="ARBA00004141"/>
    </source>
</evidence>
<dbReference type="Pfam" id="PF01545">
    <property type="entry name" value="Cation_efflux"/>
    <property type="match status" value="1"/>
</dbReference>
<dbReference type="EMBL" id="BAAANY010000030">
    <property type="protein sequence ID" value="GAA1705128.1"/>
    <property type="molecule type" value="Genomic_DNA"/>
</dbReference>
<name>A0ABP4UJP9_9ACTN</name>
<feature type="transmembrane region" description="Helical" evidence="8">
    <location>
        <begin position="123"/>
        <end position="144"/>
    </location>
</feature>
<feature type="transmembrane region" description="Helical" evidence="8">
    <location>
        <begin position="55"/>
        <end position="72"/>
    </location>
</feature>
<evidence type="ECO:0000256" key="3">
    <source>
        <dbReference type="ARBA" id="ARBA00022448"/>
    </source>
</evidence>
<organism evidence="11 12">
    <name type="scientific">Fodinicola feengrottensis</name>
    <dbReference type="NCBI Taxonomy" id="435914"/>
    <lineage>
        <taxon>Bacteria</taxon>
        <taxon>Bacillati</taxon>
        <taxon>Actinomycetota</taxon>
        <taxon>Actinomycetes</taxon>
        <taxon>Mycobacteriales</taxon>
        <taxon>Fodinicola</taxon>
    </lineage>
</organism>
<dbReference type="RefSeq" id="WP_344313876.1">
    <property type="nucleotide sequence ID" value="NZ_BAAANY010000030.1"/>
</dbReference>
<dbReference type="PANTHER" id="PTHR11562">
    <property type="entry name" value="CATION EFFLUX PROTEIN/ ZINC TRANSPORTER"/>
    <property type="match status" value="1"/>
</dbReference>
<evidence type="ECO:0000313" key="11">
    <source>
        <dbReference type="EMBL" id="GAA1705128.1"/>
    </source>
</evidence>
<evidence type="ECO:0000256" key="2">
    <source>
        <dbReference type="ARBA" id="ARBA00008873"/>
    </source>
</evidence>
<dbReference type="InterPro" id="IPR027470">
    <property type="entry name" value="Cation_efflux_CTD"/>
</dbReference>
<evidence type="ECO:0000256" key="5">
    <source>
        <dbReference type="ARBA" id="ARBA00022989"/>
    </source>
</evidence>
<evidence type="ECO:0000259" key="9">
    <source>
        <dbReference type="Pfam" id="PF01545"/>
    </source>
</evidence>
<accession>A0ABP4UJP9</accession>
<protein>
    <submittedName>
        <fullName evidence="11">Cation diffusion facilitator family transporter</fullName>
    </submittedName>
</protein>
<dbReference type="InterPro" id="IPR058533">
    <property type="entry name" value="Cation_efflux_TM"/>
</dbReference>
<dbReference type="SUPFAM" id="SSF161111">
    <property type="entry name" value="Cation efflux protein transmembrane domain-like"/>
    <property type="match status" value="1"/>
</dbReference>
<reference evidence="12" key="1">
    <citation type="journal article" date="2019" name="Int. J. Syst. Evol. Microbiol.">
        <title>The Global Catalogue of Microorganisms (GCM) 10K type strain sequencing project: providing services to taxonomists for standard genome sequencing and annotation.</title>
        <authorList>
            <consortium name="The Broad Institute Genomics Platform"/>
            <consortium name="The Broad Institute Genome Sequencing Center for Infectious Disease"/>
            <person name="Wu L."/>
            <person name="Ma J."/>
        </authorList>
    </citation>
    <scope>NUCLEOTIDE SEQUENCE [LARGE SCALE GENOMIC DNA]</scope>
    <source>
        <strain evidence="12">JCM 14718</strain>
    </source>
</reference>
<dbReference type="InterPro" id="IPR050681">
    <property type="entry name" value="CDF/SLC30A"/>
</dbReference>
<dbReference type="InterPro" id="IPR002524">
    <property type="entry name" value="Cation_efflux"/>
</dbReference>
<evidence type="ECO:0000256" key="7">
    <source>
        <dbReference type="ARBA" id="ARBA00023136"/>
    </source>
</evidence>
<keyword evidence="5 8" id="KW-1133">Transmembrane helix</keyword>
<evidence type="ECO:0000256" key="8">
    <source>
        <dbReference type="SAM" id="Phobius"/>
    </source>
</evidence>
<feature type="transmembrane region" description="Helical" evidence="8">
    <location>
        <begin position="92"/>
        <end position="111"/>
    </location>
</feature>
<evidence type="ECO:0000256" key="6">
    <source>
        <dbReference type="ARBA" id="ARBA00023065"/>
    </source>
</evidence>
<evidence type="ECO:0000259" key="10">
    <source>
        <dbReference type="Pfam" id="PF16916"/>
    </source>
</evidence>
<dbReference type="Pfam" id="PF16916">
    <property type="entry name" value="ZT_dimer"/>
    <property type="match status" value="1"/>
</dbReference>
<keyword evidence="12" id="KW-1185">Reference proteome</keyword>
<dbReference type="Proteomes" id="UP001500618">
    <property type="component" value="Unassembled WGS sequence"/>
</dbReference>
<dbReference type="SUPFAM" id="SSF160240">
    <property type="entry name" value="Cation efflux protein cytoplasmic domain-like"/>
    <property type="match status" value="1"/>
</dbReference>
<evidence type="ECO:0000256" key="4">
    <source>
        <dbReference type="ARBA" id="ARBA00022692"/>
    </source>
</evidence>
<proteinExistence type="inferred from homology"/>
<evidence type="ECO:0000313" key="12">
    <source>
        <dbReference type="Proteomes" id="UP001500618"/>
    </source>
</evidence>
<keyword evidence="3" id="KW-0813">Transport</keyword>
<dbReference type="Gene3D" id="1.20.1510.10">
    <property type="entry name" value="Cation efflux protein transmembrane domain"/>
    <property type="match status" value="1"/>
</dbReference>
<feature type="domain" description="Cation efflux protein cytoplasmic" evidence="10">
    <location>
        <begin position="217"/>
        <end position="293"/>
    </location>
</feature>
<keyword evidence="6" id="KW-0406">Ion transport</keyword>
<feature type="domain" description="Cation efflux protein transmembrane" evidence="9">
    <location>
        <begin position="23"/>
        <end position="213"/>
    </location>
</feature>
<comment type="subcellular location">
    <subcellularLocation>
        <location evidence="1">Membrane</location>
        <topology evidence="1">Multi-pass membrane protein</topology>
    </subcellularLocation>
</comment>